<name>A0A7Y9IW87_9BURK</name>
<accession>A0A7Y9IW87</accession>
<dbReference type="AlphaFoldDB" id="A0A7Y9IW87"/>
<evidence type="ECO:0000256" key="1">
    <source>
        <dbReference type="SAM" id="Phobius"/>
    </source>
</evidence>
<feature type="transmembrane region" description="Helical" evidence="1">
    <location>
        <begin position="49"/>
        <end position="73"/>
    </location>
</feature>
<keyword evidence="1" id="KW-0812">Transmembrane</keyword>
<protein>
    <submittedName>
        <fullName evidence="2">Putative membrane protein</fullName>
    </submittedName>
</protein>
<keyword evidence="1" id="KW-1133">Transmembrane helix</keyword>
<evidence type="ECO:0000313" key="2">
    <source>
        <dbReference type="EMBL" id="NYE84129.1"/>
    </source>
</evidence>
<keyword evidence="1" id="KW-0472">Membrane</keyword>
<dbReference type="RefSeq" id="WP_179587856.1">
    <property type="nucleotide sequence ID" value="NZ_JACBYR010000001.1"/>
</dbReference>
<gene>
    <name evidence="2" type="ORF">FHW18_003400</name>
</gene>
<comment type="caution">
    <text evidence="2">The sequence shown here is derived from an EMBL/GenBank/DDBJ whole genome shotgun (WGS) entry which is preliminary data.</text>
</comment>
<feature type="transmembrane region" description="Helical" evidence="1">
    <location>
        <begin position="21"/>
        <end position="43"/>
    </location>
</feature>
<dbReference type="InterPro" id="IPR019253">
    <property type="entry name" value="DUF2244_TM"/>
</dbReference>
<evidence type="ECO:0000313" key="3">
    <source>
        <dbReference type="Proteomes" id="UP000542125"/>
    </source>
</evidence>
<dbReference type="EMBL" id="JACBYR010000001">
    <property type="protein sequence ID" value="NYE84129.1"/>
    <property type="molecule type" value="Genomic_DNA"/>
</dbReference>
<proteinExistence type="predicted"/>
<keyword evidence="3" id="KW-1185">Reference proteome</keyword>
<reference evidence="2 3" key="1">
    <citation type="submission" date="2020-07" db="EMBL/GenBank/DDBJ databases">
        <title>Genomic Encyclopedia of Type Strains, Phase IV (KMG-V): Genome sequencing to study the core and pangenomes of soil and plant-associated prokaryotes.</title>
        <authorList>
            <person name="Whitman W."/>
        </authorList>
    </citation>
    <scope>NUCLEOTIDE SEQUENCE [LARGE SCALE GENOMIC DNA]</scope>
    <source>
        <strain evidence="2 3">SAS40</strain>
    </source>
</reference>
<dbReference type="Proteomes" id="UP000542125">
    <property type="component" value="Unassembled WGS sequence"/>
</dbReference>
<sequence length="176" mass="19108">MPPSPLSQARVERSWTLRRNCCVSPGQCLAGIASLDGVLAILGAGALAYGLWVITLFCLVDVLAVSLAGLCYMRHARDGETLSLMDDGSVVVEAERGGNSTRQVFNRNWVHVDLERTSDPQSATLWLRQGATRMRIGEFVPRHRLGALQRDLRRALPWDGAAHGAPSSALQSLTTT</sequence>
<organism evidence="2 3">
    <name type="scientific">Pigmentiphaga litoralis</name>
    <dbReference type="NCBI Taxonomy" id="516702"/>
    <lineage>
        <taxon>Bacteria</taxon>
        <taxon>Pseudomonadati</taxon>
        <taxon>Pseudomonadota</taxon>
        <taxon>Betaproteobacteria</taxon>
        <taxon>Burkholderiales</taxon>
        <taxon>Alcaligenaceae</taxon>
        <taxon>Pigmentiphaga</taxon>
    </lineage>
</organism>
<dbReference type="Pfam" id="PF10003">
    <property type="entry name" value="DUF2244"/>
    <property type="match status" value="1"/>
</dbReference>